<name>A0A9N7YYM0_PLEPL</name>
<dbReference type="EMBL" id="CADEAL010004009">
    <property type="protein sequence ID" value="CAB1449278.1"/>
    <property type="molecule type" value="Genomic_DNA"/>
</dbReference>
<protein>
    <submittedName>
        <fullName evidence="2">Uncharacterized protein</fullName>
    </submittedName>
</protein>
<gene>
    <name evidence="2" type="ORF">PLEPLA_LOCUS36959</name>
</gene>
<evidence type="ECO:0000313" key="2">
    <source>
        <dbReference type="EMBL" id="CAB1449278.1"/>
    </source>
</evidence>
<feature type="compositionally biased region" description="Polar residues" evidence="1">
    <location>
        <begin position="13"/>
        <end position="38"/>
    </location>
</feature>
<dbReference type="Proteomes" id="UP001153269">
    <property type="component" value="Unassembled WGS sequence"/>
</dbReference>
<feature type="compositionally biased region" description="Basic and acidic residues" evidence="1">
    <location>
        <begin position="46"/>
        <end position="66"/>
    </location>
</feature>
<feature type="compositionally biased region" description="Basic residues" evidence="1">
    <location>
        <begin position="1"/>
        <end position="12"/>
    </location>
</feature>
<organism evidence="2 3">
    <name type="scientific">Pleuronectes platessa</name>
    <name type="common">European plaice</name>
    <dbReference type="NCBI Taxonomy" id="8262"/>
    <lineage>
        <taxon>Eukaryota</taxon>
        <taxon>Metazoa</taxon>
        <taxon>Chordata</taxon>
        <taxon>Craniata</taxon>
        <taxon>Vertebrata</taxon>
        <taxon>Euteleostomi</taxon>
        <taxon>Actinopterygii</taxon>
        <taxon>Neopterygii</taxon>
        <taxon>Teleostei</taxon>
        <taxon>Neoteleostei</taxon>
        <taxon>Acanthomorphata</taxon>
        <taxon>Carangaria</taxon>
        <taxon>Pleuronectiformes</taxon>
        <taxon>Pleuronectoidei</taxon>
        <taxon>Pleuronectidae</taxon>
        <taxon>Pleuronectes</taxon>
    </lineage>
</organism>
<keyword evidence="3" id="KW-1185">Reference proteome</keyword>
<proteinExistence type="predicted"/>
<feature type="region of interest" description="Disordered" evidence="1">
    <location>
        <begin position="1"/>
        <end position="66"/>
    </location>
</feature>
<evidence type="ECO:0000313" key="3">
    <source>
        <dbReference type="Proteomes" id="UP001153269"/>
    </source>
</evidence>
<accession>A0A9N7YYM0</accession>
<sequence length="90" mass="9882">MSSYVRAKRFNTRRPSQANQTMGKMWGQTSVGLSSVGQENYGMQRGGDDRASESLWDRGTEGQRDRGTVDFGALTQRSGNGHVALHHAPV</sequence>
<reference evidence="2" key="1">
    <citation type="submission" date="2020-03" db="EMBL/GenBank/DDBJ databases">
        <authorList>
            <person name="Weist P."/>
        </authorList>
    </citation>
    <scope>NUCLEOTIDE SEQUENCE</scope>
</reference>
<dbReference type="AlphaFoldDB" id="A0A9N7YYM0"/>
<comment type="caution">
    <text evidence="2">The sequence shown here is derived from an EMBL/GenBank/DDBJ whole genome shotgun (WGS) entry which is preliminary data.</text>
</comment>
<evidence type="ECO:0000256" key="1">
    <source>
        <dbReference type="SAM" id="MobiDB-lite"/>
    </source>
</evidence>